<reference evidence="2 3" key="1">
    <citation type="submission" date="2023-01" db="EMBL/GenBank/DDBJ databases">
        <title>Novel diversity within Roseofilum (Cyanobacteria; Desertifilaceae) from marine benthic mats with descriptions of four novel species.</title>
        <authorList>
            <person name="Wang Y."/>
            <person name="Berthold D.E."/>
            <person name="Hu J."/>
            <person name="Lefler F.W."/>
            <person name="Laughinghouse H.D. IV."/>
        </authorList>
    </citation>
    <scope>NUCLEOTIDE SEQUENCE [LARGE SCALE GENOMIC DNA]</scope>
    <source>
        <strain evidence="2 3">BLCC-M143</strain>
    </source>
</reference>
<dbReference type="InterPro" id="IPR020051">
    <property type="entry name" value="SagB-type_dehydrogenase"/>
</dbReference>
<dbReference type="InterPro" id="IPR029479">
    <property type="entry name" value="Nitroreductase"/>
</dbReference>
<evidence type="ECO:0000259" key="1">
    <source>
        <dbReference type="Pfam" id="PF00881"/>
    </source>
</evidence>
<gene>
    <name evidence="2" type="ORF">PMH09_03300</name>
</gene>
<dbReference type="RefSeq" id="WP_283756862.1">
    <property type="nucleotide sequence ID" value="NZ_JAQOSQ010000002.1"/>
</dbReference>
<dbReference type="Gene3D" id="3.40.109.10">
    <property type="entry name" value="NADH Oxidase"/>
    <property type="match status" value="2"/>
</dbReference>
<dbReference type="PANTHER" id="PTHR42741">
    <property type="entry name" value="NITROREDUCTASE FAMILY PROTEIN"/>
    <property type="match status" value="1"/>
</dbReference>
<dbReference type="SUPFAM" id="SSF55469">
    <property type="entry name" value="FMN-dependent nitroreductase-like"/>
    <property type="match status" value="2"/>
</dbReference>
<proteinExistence type="predicted"/>
<dbReference type="NCBIfam" id="TIGR03605">
    <property type="entry name" value="antibiot_sagB"/>
    <property type="match status" value="2"/>
</dbReference>
<protein>
    <submittedName>
        <fullName evidence="2">SagB/ThcOx family dehydrogenase</fullName>
    </submittedName>
</protein>
<dbReference type="CDD" id="cd02142">
    <property type="entry name" value="McbC_SagB-like_oxidoreductase"/>
    <property type="match status" value="2"/>
</dbReference>
<dbReference type="PANTHER" id="PTHR42741:SF3">
    <property type="entry name" value="NITROREDUCTASE FAMILY PROTEIN"/>
    <property type="match status" value="1"/>
</dbReference>
<dbReference type="EMBL" id="JAQOSQ010000002">
    <property type="protein sequence ID" value="MDJ1182210.1"/>
    <property type="molecule type" value="Genomic_DNA"/>
</dbReference>
<sequence length="519" mass="58299">MSQTSPLSIAEHYHQRTKYDPETIAQKSQGLNWEEQPVPFKDYKIGGEIDLKPYLQGDRTDVQWQKLSAFLLCSYGITARVPTLMGDPFYLRAAPSAGGLYPAEVYLISRGTSLLNAGLYNYQSRTHSLVQFWENPVWEALQTACFQHPTLEQTSLAIAITAVFFRSAWRYQDRAYRRICLDTGHLLGNLELAGARSGYYPRLIGGFDDDRTNELLYLDPQQEGTLAILPLMETGAAQQPASKAPSALASERQTDYPQLADGELLQYLHQATRISAEDPPLSQGEPELESDDKYNFPFCLKVATQSRPIDFGDRPDSGNWLSAIERGSVSSLENTMLKRRSTRSYTGADLSLDELRALLDFTYHPHHYPNQGLDSDPDYFDLSLLQTFIAVSGVTGLEEGCYYYAPRAQELRQIRFKNFRRELHYLCLGQDLGRDAAAVIFHTVDLRQAVGKYGDRVYRYLHMDAGHLGQRLNLAAIHLGLGVSGIGGFFDDRVNEVLGIPLDEAVIYITTLGRPRTTG</sequence>
<accession>A0ABT7BT08</accession>
<organism evidence="2 3">
    <name type="scientific">Roseofilum casamattae BLCC-M143</name>
    <dbReference type="NCBI Taxonomy" id="3022442"/>
    <lineage>
        <taxon>Bacteria</taxon>
        <taxon>Bacillati</taxon>
        <taxon>Cyanobacteriota</taxon>
        <taxon>Cyanophyceae</taxon>
        <taxon>Desertifilales</taxon>
        <taxon>Desertifilaceae</taxon>
        <taxon>Roseofilum</taxon>
        <taxon>Roseofilum casamattae</taxon>
    </lineage>
</organism>
<dbReference type="InterPro" id="IPR000415">
    <property type="entry name" value="Nitroreductase-like"/>
</dbReference>
<keyword evidence="3" id="KW-1185">Reference proteome</keyword>
<evidence type="ECO:0000313" key="2">
    <source>
        <dbReference type="EMBL" id="MDJ1182210.1"/>
    </source>
</evidence>
<feature type="domain" description="Nitroreductase" evidence="1">
    <location>
        <begin position="92"/>
        <end position="228"/>
    </location>
</feature>
<dbReference type="Pfam" id="PF00881">
    <property type="entry name" value="Nitroreductase"/>
    <property type="match status" value="2"/>
</dbReference>
<comment type="caution">
    <text evidence="2">The sequence shown here is derived from an EMBL/GenBank/DDBJ whole genome shotgun (WGS) entry which is preliminary data.</text>
</comment>
<evidence type="ECO:0000313" key="3">
    <source>
        <dbReference type="Proteomes" id="UP001232992"/>
    </source>
</evidence>
<dbReference type="Proteomes" id="UP001232992">
    <property type="component" value="Unassembled WGS sequence"/>
</dbReference>
<feature type="domain" description="Nitroreductase" evidence="1">
    <location>
        <begin position="338"/>
        <end position="514"/>
    </location>
</feature>
<name>A0ABT7BT08_9CYAN</name>